<comment type="similarity">
    <text evidence="6 9">Belongs to the steroid 5-alpha reductase family. Polyprenal reductase subfamily.</text>
</comment>
<name>A0A0N4XLG1_NIPBR</name>
<reference evidence="13" key="1">
    <citation type="submission" date="2017-02" db="UniProtKB">
        <authorList>
            <consortium name="WormBaseParasite"/>
        </authorList>
    </citation>
    <scope>IDENTIFICATION</scope>
</reference>
<protein>
    <recommendedName>
        <fullName evidence="7 9">Polyprenal reductase</fullName>
        <ecNumber evidence="2 9">1.3.1.94</ecNumber>
    </recommendedName>
</protein>
<evidence type="ECO:0000256" key="2">
    <source>
        <dbReference type="ARBA" id="ARBA00012522"/>
    </source>
</evidence>
<evidence type="ECO:0000256" key="3">
    <source>
        <dbReference type="ARBA" id="ARBA00022692"/>
    </source>
</evidence>
<dbReference type="STRING" id="27835.A0A0N4XLG1"/>
<evidence type="ECO:0000256" key="7">
    <source>
        <dbReference type="ARBA" id="ARBA00047186"/>
    </source>
</evidence>
<dbReference type="EC" id="1.3.1.94" evidence="2 9"/>
<dbReference type="GO" id="GO:0005789">
    <property type="term" value="C:endoplasmic reticulum membrane"/>
    <property type="evidence" value="ECO:0007669"/>
    <property type="project" value="UniProtKB-SubCell"/>
</dbReference>
<dbReference type="GO" id="GO:0102389">
    <property type="term" value="F:polyprenol reductase activity"/>
    <property type="evidence" value="ECO:0007669"/>
    <property type="project" value="UniProtKB-UniRule"/>
</dbReference>
<dbReference type="OMA" id="PLTIVCE"/>
<dbReference type="GO" id="GO:0016095">
    <property type="term" value="P:polyprenol catabolic process"/>
    <property type="evidence" value="ECO:0007669"/>
    <property type="project" value="UniProtKB-UniRule"/>
</dbReference>
<comment type="pathway">
    <text evidence="9">Protein modification; protein glycosylation.</text>
</comment>
<dbReference type="InterPro" id="IPR039698">
    <property type="entry name" value="Dfg10/SRD5A3"/>
</dbReference>
<proteinExistence type="inferred from homology"/>
<organism evidence="13">
    <name type="scientific">Nippostrongylus brasiliensis</name>
    <name type="common">Rat hookworm</name>
    <dbReference type="NCBI Taxonomy" id="27835"/>
    <lineage>
        <taxon>Eukaryota</taxon>
        <taxon>Metazoa</taxon>
        <taxon>Ecdysozoa</taxon>
        <taxon>Nematoda</taxon>
        <taxon>Chromadorea</taxon>
        <taxon>Rhabditida</taxon>
        <taxon>Rhabditina</taxon>
        <taxon>Rhabditomorpha</taxon>
        <taxon>Strongyloidea</taxon>
        <taxon>Heligmosomidae</taxon>
        <taxon>Nippostrongylus</taxon>
    </lineage>
</organism>
<comment type="function">
    <text evidence="9">Plays a key role in early steps of protein N-linked glycosylation by being involved in the conversion of polyprenol into dolichol. Acts as a polyprenal reductase that mediates the reduction of polyprenal into dolichal in a NADP-dependent mechanism. Dolichols are required for the synthesis of dolichol-linked monosaccharides and the oligosaccharide precursor used for N-glycosylation.</text>
</comment>
<feature type="transmembrane region" description="Helical" evidence="9">
    <location>
        <begin position="66"/>
        <end position="85"/>
    </location>
</feature>
<comment type="catalytic activity">
    <reaction evidence="8 9">
        <text>a di-trans,poly-cis-dolichal + NADP(+) = a di-trans,poly-cis-polyprenal + NADPH + H(+)</text>
        <dbReference type="Rhea" id="RHEA:80727"/>
        <dbReference type="Rhea" id="RHEA-COMP:19536"/>
        <dbReference type="Rhea" id="RHEA-COMP:19537"/>
        <dbReference type="ChEBI" id="CHEBI:15378"/>
        <dbReference type="ChEBI" id="CHEBI:57783"/>
        <dbReference type="ChEBI" id="CHEBI:58349"/>
        <dbReference type="ChEBI" id="CHEBI:231623"/>
        <dbReference type="ChEBI" id="CHEBI:231637"/>
        <dbReference type="EC" id="1.3.1.94"/>
    </reaction>
    <physiologicalReaction direction="right-to-left" evidence="8 9">
        <dbReference type="Rhea" id="RHEA:80729"/>
    </physiologicalReaction>
</comment>
<sequence>MLPLLPLYCITVTLGLSLACTLTLFFPTCPSIIPALTTYGVSALYLRDKIQLIRAISVPKRWFWHFYLLGSFWAVSWLLYCLAVSHDMTTPTDSLRNALAWLTPAKPQHNWSTTLLGLSLVVFHVGRRLWETLCISVYSDTTMNIFHYMVGLIHYTILPLAIVCESKGIADSRYGSGLVYNYAHGICYGGWFEYVSCPHFLFEIGIYLSLWMVLPRCYAYQVCPQGMRI</sequence>
<evidence type="ECO:0000256" key="8">
    <source>
        <dbReference type="ARBA" id="ARBA00049427"/>
    </source>
</evidence>
<evidence type="ECO:0000256" key="6">
    <source>
        <dbReference type="ARBA" id="ARBA00046320"/>
    </source>
</evidence>
<evidence type="ECO:0000313" key="11">
    <source>
        <dbReference type="EMBL" id="VDL66952.1"/>
    </source>
</evidence>
<evidence type="ECO:0000256" key="5">
    <source>
        <dbReference type="ARBA" id="ARBA00023136"/>
    </source>
</evidence>
<keyword evidence="12" id="KW-1185">Reference proteome</keyword>
<keyword evidence="9" id="KW-0256">Endoplasmic reticulum</keyword>
<keyword evidence="5 9" id="KW-0472">Membrane</keyword>
<dbReference type="GO" id="GO:0160198">
    <property type="term" value="F:polyprenal reductase activity"/>
    <property type="evidence" value="ECO:0007669"/>
    <property type="project" value="UniProtKB-EC"/>
</dbReference>
<keyword evidence="9" id="KW-0560">Oxidoreductase</keyword>
<feature type="transmembrane region" description="Helical" evidence="9">
    <location>
        <begin position="145"/>
        <end position="164"/>
    </location>
</feature>
<dbReference type="InterPro" id="IPR001104">
    <property type="entry name" value="3-oxo-5_a-steroid_4-DH_C"/>
</dbReference>
<dbReference type="Proteomes" id="UP000271162">
    <property type="component" value="Unassembled WGS sequence"/>
</dbReference>
<keyword evidence="3 9" id="KW-0812">Transmembrane</keyword>
<dbReference type="GO" id="GO:0006488">
    <property type="term" value="P:dolichol-linked oligosaccharide biosynthetic process"/>
    <property type="evidence" value="ECO:0007669"/>
    <property type="project" value="UniProtKB-UniRule"/>
</dbReference>
<evidence type="ECO:0000313" key="13">
    <source>
        <dbReference type="WBParaSite" id="NBR_0000336301-mRNA-1"/>
    </source>
</evidence>
<dbReference type="GO" id="GO:0003865">
    <property type="term" value="F:3-oxo-5-alpha-steroid 4-dehydrogenase activity"/>
    <property type="evidence" value="ECO:0007669"/>
    <property type="project" value="TreeGrafter"/>
</dbReference>
<gene>
    <name evidence="11" type="ORF">NBR_LOCUS3363</name>
</gene>
<dbReference type="UniPathway" id="UPA00378"/>
<evidence type="ECO:0000256" key="9">
    <source>
        <dbReference type="RuleBase" id="RU367081"/>
    </source>
</evidence>
<dbReference type="PROSITE" id="PS50244">
    <property type="entry name" value="S5A_REDUCTASE"/>
    <property type="match status" value="1"/>
</dbReference>
<keyword evidence="9" id="KW-0521">NADP</keyword>
<dbReference type="PANTHER" id="PTHR14624">
    <property type="entry name" value="DFG10 PROTEIN"/>
    <property type="match status" value="1"/>
</dbReference>
<comment type="subcellular location">
    <subcellularLocation>
        <location evidence="1">Endomembrane system</location>
        <topology evidence="1">Multi-pass membrane protein</topology>
    </subcellularLocation>
    <subcellularLocation>
        <location evidence="9">Endoplasmic reticulum membrane</location>
    </subcellularLocation>
</comment>
<dbReference type="Pfam" id="PF02544">
    <property type="entry name" value="Steroid_dh"/>
    <property type="match status" value="1"/>
</dbReference>
<reference evidence="11 12" key="2">
    <citation type="submission" date="2018-11" db="EMBL/GenBank/DDBJ databases">
        <authorList>
            <consortium name="Pathogen Informatics"/>
        </authorList>
    </citation>
    <scope>NUCLEOTIDE SEQUENCE [LARGE SCALE GENOMIC DNA]</scope>
</reference>
<dbReference type="WBParaSite" id="NBR_0000336301-mRNA-1">
    <property type="protein sequence ID" value="NBR_0000336301-mRNA-1"/>
    <property type="gene ID" value="NBR_0000336301"/>
</dbReference>
<evidence type="ECO:0000313" key="12">
    <source>
        <dbReference type="Proteomes" id="UP000271162"/>
    </source>
</evidence>
<accession>A0A0N4XLG1</accession>
<dbReference type="PANTHER" id="PTHR14624:SF0">
    <property type="entry name" value="POLYPRENOL REDUCTASE"/>
    <property type="match status" value="1"/>
</dbReference>
<dbReference type="AlphaFoldDB" id="A0A0N4XLG1"/>
<evidence type="ECO:0000256" key="4">
    <source>
        <dbReference type="ARBA" id="ARBA00022989"/>
    </source>
</evidence>
<keyword evidence="4 9" id="KW-1133">Transmembrane helix</keyword>
<evidence type="ECO:0000256" key="1">
    <source>
        <dbReference type="ARBA" id="ARBA00004127"/>
    </source>
</evidence>
<feature type="domain" description="3-oxo-5-alpha-steroid 4-dehydrogenase C-terminal" evidence="10">
    <location>
        <begin position="180"/>
        <end position="216"/>
    </location>
</feature>
<dbReference type="EMBL" id="UYSL01004954">
    <property type="protein sequence ID" value="VDL66952.1"/>
    <property type="molecule type" value="Genomic_DNA"/>
</dbReference>
<evidence type="ECO:0000259" key="10">
    <source>
        <dbReference type="Pfam" id="PF02544"/>
    </source>
</evidence>
<comment type="caution">
    <text evidence="9">Lacks conserved residue(s) required for the propagation of feature annotation.</text>
</comment>